<organism evidence="3 4">
    <name type="scientific">Lolliginicoccus lacisalsi</name>
    <dbReference type="NCBI Taxonomy" id="2742202"/>
    <lineage>
        <taxon>Bacteria</taxon>
        <taxon>Bacillati</taxon>
        <taxon>Actinomycetota</taxon>
        <taxon>Actinomycetes</taxon>
        <taxon>Mycobacteriales</taxon>
        <taxon>Hoyosellaceae</taxon>
        <taxon>Lolliginicoccus</taxon>
    </lineage>
</organism>
<dbReference type="Proteomes" id="UP000642993">
    <property type="component" value="Unassembled WGS sequence"/>
</dbReference>
<dbReference type="RefSeq" id="WP_192037395.1">
    <property type="nucleotide sequence ID" value="NZ_JACYWE010000001.1"/>
</dbReference>
<dbReference type="EMBL" id="JACYWE010000001">
    <property type="protein sequence ID" value="MBD8504893.1"/>
    <property type="molecule type" value="Genomic_DNA"/>
</dbReference>
<feature type="chain" id="PRO_5037688047" evidence="1">
    <location>
        <begin position="28"/>
        <end position="350"/>
    </location>
</feature>
<reference evidence="3" key="1">
    <citation type="submission" date="2020-09" db="EMBL/GenBank/DDBJ databases">
        <title>Hoyosella lacisalsi sp. nov., a halotolerant actinobacterium isolated from soil of Lake Gudzhirganskoe.</title>
        <authorList>
            <person name="Yang Q."/>
            <person name="Guo P.Y."/>
            <person name="Liu S.W."/>
            <person name="Li F.N."/>
            <person name="Sun C.H."/>
        </authorList>
    </citation>
    <scope>NUCLEOTIDE SEQUENCE</scope>
    <source>
        <strain evidence="3">G463</strain>
    </source>
</reference>
<feature type="signal peptide" evidence="1">
    <location>
        <begin position="1"/>
        <end position="27"/>
    </location>
</feature>
<keyword evidence="1" id="KW-0732">Signal</keyword>
<evidence type="ECO:0000313" key="3">
    <source>
        <dbReference type="EMBL" id="MBD8504893.1"/>
    </source>
</evidence>
<proteinExistence type="predicted"/>
<comment type="caution">
    <text evidence="3">The sequence shown here is derived from an EMBL/GenBank/DDBJ whole genome shotgun (WGS) entry which is preliminary data.</text>
</comment>
<evidence type="ECO:0000313" key="4">
    <source>
        <dbReference type="Proteomes" id="UP000642993"/>
    </source>
</evidence>
<dbReference type="Pfam" id="PF13449">
    <property type="entry name" value="Phytase-like"/>
    <property type="match status" value="1"/>
</dbReference>
<accession>A0A927J8Z6</accession>
<keyword evidence="4" id="KW-1185">Reference proteome</keyword>
<name>A0A927J8Z6_9ACTN</name>
<evidence type="ECO:0000259" key="2">
    <source>
        <dbReference type="Pfam" id="PF13449"/>
    </source>
</evidence>
<evidence type="ECO:0000256" key="1">
    <source>
        <dbReference type="SAM" id="SignalP"/>
    </source>
</evidence>
<sequence>MRLRLGIATALVTVTIAAVPAATQATAESATYLDTFSPTFAPGQLATAAGGFTGLDATPIPGVYLAVTGVGAGPAPGRFRTIRIPLGADGRITSDRVEVLAESPLSNASGSMAPGSGFAPSAIRLADGEVLIAGSTPGRQGVAPRLSGFDMTGSHIRDYSLPRSWMPGATGQSGIAAAPATLGAAVHGGLVTVISGAPLRQDGALSGGPRARLAQIDRYSGLVMREYAYELSMGDGALATGLLALSGTDYLVLERGVGADGRPTARLYRARVGDATDITARHALVGNEAPMSSELLLDLGATGAEPGAIEAMSLGPVLSDGSRTVVLATGGAAPGEGVEPSRIHVVRLDP</sequence>
<dbReference type="AlphaFoldDB" id="A0A927J8Z6"/>
<protein>
    <submittedName>
        <fullName evidence="3">Esterase-like activity of phytase family protein</fullName>
    </submittedName>
</protein>
<gene>
    <name evidence="3" type="ORF">HT102_00130</name>
</gene>
<feature type="domain" description="Phytase-like" evidence="2">
    <location>
        <begin position="48"/>
        <end position="328"/>
    </location>
</feature>
<dbReference type="InterPro" id="IPR027372">
    <property type="entry name" value="Phytase-like_dom"/>
</dbReference>